<reference evidence="1 2" key="1">
    <citation type="journal article" date="2013" name="Genome Biol.">
        <title>The genome sequence of the most widely cultivated cacao type and its use to identify candidate genes regulating pod color.</title>
        <authorList>
            <person name="Motamayor J.C."/>
            <person name="Mockaitis K."/>
            <person name="Schmutz J."/>
            <person name="Haiminen N."/>
            <person name="Iii D.L."/>
            <person name="Cornejo O."/>
            <person name="Findley S.D."/>
            <person name="Zheng P."/>
            <person name="Utro F."/>
            <person name="Royaert S."/>
            <person name="Saski C."/>
            <person name="Jenkins J."/>
            <person name="Podicheti R."/>
            <person name="Zhao M."/>
            <person name="Scheffler B.E."/>
            <person name="Stack J.C."/>
            <person name="Feltus F.A."/>
            <person name="Mustiga G.M."/>
            <person name="Amores F."/>
            <person name="Phillips W."/>
            <person name="Marelli J.P."/>
            <person name="May G.D."/>
            <person name="Shapiro H."/>
            <person name="Ma J."/>
            <person name="Bustamante C.D."/>
            <person name="Schnell R.J."/>
            <person name="Main D."/>
            <person name="Gilbert D."/>
            <person name="Parida L."/>
            <person name="Kuhn D.N."/>
        </authorList>
    </citation>
    <scope>NUCLEOTIDE SEQUENCE [LARGE SCALE GENOMIC DNA]</scope>
    <source>
        <strain evidence="2">cv. Matina 1-6</strain>
    </source>
</reference>
<protein>
    <submittedName>
        <fullName evidence="1">Uncharacterized protein</fullName>
    </submittedName>
</protein>
<organism evidence="1 2">
    <name type="scientific">Theobroma cacao</name>
    <name type="common">Cacao</name>
    <name type="synonym">Cocoa</name>
    <dbReference type="NCBI Taxonomy" id="3641"/>
    <lineage>
        <taxon>Eukaryota</taxon>
        <taxon>Viridiplantae</taxon>
        <taxon>Streptophyta</taxon>
        <taxon>Embryophyta</taxon>
        <taxon>Tracheophyta</taxon>
        <taxon>Spermatophyta</taxon>
        <taxon>Magnoliopsida</taxon>
        <taxon>eudicotyledons</taxon>
        <taxon>Gunneridae</taxon>
        <taxon>Pentapetalae</taxon>
        <taxon>rosids</taxon>
        <taxon>malvids</taxon>
        <taxon>Malvales</taxon>
        <taxon>Malvaceae</taxon>
        <taxon>Byttnerioideae</taxon>
        <taxon>Theobroma</taxon>
    </lineage>
</organism>
<dbReference type="Proteomes" id="UP000026915">
    <property type="component" value="Chromosome 6"/>
</dbReference>
<evidence type="ECO:0000313" key="1">
    <source>
        <dbReference type="EMBL" id="EOY27071.1"/>
    </source>
</evidence>
<dbReference type="InParanoid" id="A0A061GBX1"/>
<dbReference type="HOGENOM" id="CLU_1527858_0_0_1"/>
<name>A0A061GBX1_THECC</name>
<keyword evidence="2" id="KW-1185">Reference proteome</keyword>
<evidence type="ECO:0000313" key="2">
    <source>
        <dbReference type="Proteomes" id="UP000026915"/>
    </source>
</evidence>
<sequence length="176" mass="20304">MCVSLIWKLASNENEKKENWKYSGSGHRDVFHAFVMVLLEALVWLRHVHLENVFNRDRREYDDRQPQSTCLGGSSSRILHSRSLPGCLHIASAASMGNRSSLLDKISQIRHSTVRSRRRKHRIWCFPTRSHGWIWHSTARSSRGEAPIWRHSGQIRPDGAPDRRFVTSVAFPAIDP</sequence>
<dbReference type="AlphaFoldDB" id="A0A061GBX1"/>
<dbReference type="Gramene" id="EOY27071">
    <property type="protein sequence ID" value="EOY27071"/>
    <property type="gene ID" value="TCM_029007"/>
</dbReference>
<gene>
    <name evidence="1" type="ORF">TCM_029007</name>
</gene>
<proteinExistence type="predicted"/>
<dbReference type="EMBL" id="CM001884">
    <property type="protein sequence ID" value="EOY27071.1"/>
    <property type="molecule type" value="Genomic_DNA"/>
</dbReference>
<accession>A0A061GBX1</accession>